<sequence length="113" mass="12627">MFAENTIYIVGNAKSQQNNPITHQFGQFFIGFVVERETGKIVICSSSATIHTTSDFICSLFSGRSLKDDVEVIRQLVESRYFGSSQKAIIVAFKDAQKKYNRILSGLPVDLSE</sequence>
<dbReference type="STRING" id="1794912.AXX12_00300"/>
<gene>
    <name evidence="2" type="ORF">AXX12_00300</name>
</gene>
<dbReference type="InterPro" id="IPR024617">
    <property type="entry name" value="DUF3870"/>
</dbReference>
<dbReference type="RefSeq" id="WP_066236625.1">
    <property type="nucleotide sequence ID" value="NZ_LSGP01000001.1"/>
</dbReference>
<name>A0A154BVQ1_ANASB</name>
<comment type="caution">
    <text evidence="2">The sequence shown here is derived from an EMBL/GenBank/DDBJ whole genome shotgun (WGS) entry which is preliminary data.</text>
</comment>
<evidence type="ECO:0000313" key="2">
    <source>
        <dbReference type="EMBL" id="KYZ78021.1"/>
    </source>
</evidence>
<dbReference type="Pfam" id="PF12986">
    <property type="entry name" value="DUF3870"/>
    <property type="match status" value="1"/>
</dbReference>
<evidence type="ECO:0000259" key="1">
    <source>
        <dbReference type="Pfam" id="PF12986"/>
    </source>
</evidence>
<dbReference type="AlphaFoldDB" id="A0A154BVQ1"/>
<dbReference type="OrthoDB" id="88363at2"/>
<accession>A0A154BVQ1</accession>
<reference evidence="2 3" key="1">
    <citation type="submission" date="2016-02" db="EMBL/GenBank/DDBJ databases">
        <title>Anaerosporomusa subterraneum gen. nov., sp. nov., a spore-forming obligate anaerobe isolated from saprolite.</title>
        <authorList>
            <person name="Choi J.K."/>
            <person name="Shah M."/>
            <person name="Yee N."/>
        </authorList>
    </citation>
    <scope>NUCLEOTIDE SEQUENCE [LARGE SCALE GENOMIC DNA]</scope>
    <source>
        <strain evidence="2 3">RU4</strain>
    </source>
</reference>
<dbReference type="Proteomes" id="UP000076268">
    <property type="component" value="Unassembled WGS sequence"/>
</dbReference>
<feature type="domain" description="DUF3870" evidence="1">
    <location>
        <begin position="8"/>
        <end position="101"/>
    </location>
</feature>
<proteinExistence type="predicted"/>
<dbReference type="EMBL" id="LSGP01000001">
    <property type="protein sequence ID" value="KYZ78021.1"/>
    <property type="molecule type" value="Genomic_DNA"/>
</dbReference>
<organism evidence="2 3">
    <name type="scientific">Anaerosporomusa subterranea</name>
    <dbReference type="NCBI Taxonomy" id="1794912"/>
    <lineage>
        <taxon>Bacteria</taxon>
        <taxon>Bacillati</taxon>
        <taxon>Bacillota</taxon>
        <taxon>Negativicutes</taxon>
        <taxon>Acetonemataceae</taxon>
        <taxon>Anaerosporomusa</taxon>
    </lineage>
</organism>
<protein>
    <recommendedName>
        <fullName evidence="1">DUF3870 domain-containing protein</fullName>
    </recommendedName>
</protein>
<keyword evidence="3" id="KW-1185">Reference proteome</keyword>
<evidence type="ECO:0000313" key="3">
    <source>
        <dbReference type="Proteomes" id="UP000076268"/>
    </source>
</evidence>